<evidence type="ECO:0000313" key="2">
    <source>
        <dbReference type="Proteomes" id="UP001281147"/>
    </source>
</evidence>
<dbReference type="Proteomes" id="UP001281147">
    <property type="component" value="Unassembled WGS sequence"/>
</dbReference>
<keyword evidence="2" id="KW-1185">Reference proteome</keyword>
<name>A0ACC3N0A5_9PEZI</name>
<reference evidence="1" key="1">
    <citation type="submission" date="2023-07" db="EMBL/GenBank/DDBJ databases">
        <title>Black Yeasts Isolated from many extreme environments.</title>
        <authorList>
            <person name="Coleine C."/>
            <person name="Stajich J.E."/>
            <person name="Selbmann L."/>
        </authorList>
    </citation>
    <scope>NUCLEOTIDE SEQUENCE</scope>
    <source>
        <strain evidence="1">CCFEE 5714</strain>
    </source>
</reference>
<proteinExistence type="predicted"/>
<comment type="caution">
    <text evidence="1">The sequence shown here is derived from an EMBL/GenBank/DDBJ whole genome shotgun (WGS) entry which is preliminary data.</text>
</comment>
<accession>A0ACC3N0A5</accession>
<gene>
    <name evidence="1" type="primary">MSS1</name>
    <name evidence="1" type="ORF">LTR37_013124</name>
</gene>
<dbReference type="EMBL" id="JAUTXU010000126">
    <property type="protein sequence ID" value="KAK3705817.1"/>
    <property type="molecule type" value="Genomic_DNA"/>
</dbReference>
<sequence length="1249" mass="139963">MADRVTKRRSTRKLRERKHSIYYEPDSDEDLDVEESDGARDFKAEPLEPEPLPQKSTKRRKIDRRAKPQTRSEAKRSRPESGKPKGAKKRKYPWSKQLATPFKQKEKKLEFKGRSDGRIPDWTSLPLEVLRDVFIFASRPIHEQTTTASANATWLMRSARTCRAFAIPALEAYYQAPSLLTNLQPHHLLELLLMPKERTYIDYRVKVRSLEIDVRRLAYAATGKHRLDLGLLVQGLPQVQHFEILHPVDTPPYRVLNIQRWTYPTNLIQALEKSGAKLKSWRWNRDMIPSTEPMDIYPYMTQAHTSKSFEYLEHLVVCGFDVHDSSMPPPSEDDASPGAPRLASIISELRHLKDVTFVSCDLVMEHFLEYLPHNLERLELSNCLEVTSDMLQNYLTVSGTHLRELVLNHNPALSLEFLPYLKALCPRLEVLKMDLTYYSERYNYNDAWAMYDQLLTEEEVPTWPVTLQHLELVNLQKWTAQAAQTLFRSLVDDAKDLPDLRHLVIQAHINIPWRDRAGFRDQWIERLNRVYLRNDEDPSPHLGSLRQFRLWKEERAEARAFASSPDPKSDDEPRTRRRLSHVRVTPRKSSADVELYEDSEPSTQHYRPAARRSTRVAQRTESRNVSTAAEESSSSDSENQGEGDWRKHSEAFIQGLCQVVDIRIDNQRPRENQYTEANFLDSEPSGDEDWHSGAELSDDGKKHEEPTIYALSTAPGRAAIAIIRISGPACLSIYRTLCPSKDNPKPRYATLTTLYEPHLPASPGTVLDSNALVLYFPAPNTVTGEDVLELHVHGGSAVVKAVLAAVSGCAGSSIDARGIRYAEPGEFTRRAFMNNRLDLTQVEALGDVLSATTEQQRLLSVRGTTNALAQRYEAWRQQLLYARGELEALIDFSEDQHFDESPADLCASVAHKVHQLRRMLLAHSQNAVKGEMLRNGISIALLGAPNAGKSSLLNCIVGREAAIVNEEAGTTRDVVEVGLDLGGYFCRVGDTAGLRKAKQNAMLGPQPDEVIGQIEQEGMRRAKERAAQSDVVLAVLSFEKTLGSYELHLDPEVVATAASLVRKKDNVTVVINKSDHASDATMQEGAVRAVMEVLPGIGMNRIHLISCKDADAGFPNVQQAGKGLGSDNIQIFLQGLIGQFGAMTAAVTRDFADAADDPSIWQESLGASERHRLLLDDGVAYLEAFLMDVGSLATSESGNDHENEEPDIVVAAEHLRAAADCLAKITGKGEAGDVDEVLGVVFEKFCVGK</sequence>
<protein>
    <submittedName>
        <fullName evidence="1">Mitochondrial splicing system protein</fullName>
    </submittedName>
</protein>
<evidence type="ECO:0000313" key="1">
    <source>
        <dbReference type="EMBL" id="KAK3705817.1"/>
    </source>
</evidence>
<organism evidence="1 2">
    <name type="scientific">Vermiconidia calcicola</name>
    <dbReference type="NCBI Taxonomy" id="1690605"/>
    <lineage>
        <taxon>Eukaryota</taxon>
        <taxon>Fungi</taxon>
        <taxon>Dikarya</taxon>
        <taxon>Ascomycota</taxon>
        <taxon>Pezizomycotina</taxon>
        <taxon>Dothideomycetes</taxon>
        <taxon>Dothideomycetidae</taxon>
        <taxon>Mycosphaerellales</taxon>
        <taxon>Extremaceae</taxon>
        <taxon>Vermiconidia</taxon>
    </lineage>
</organism>